<keyword evidence="13" id="KW-0175">Coiled coil</keyword>
<feature type="modified residue" description="4-aspartylphosphate" evidence="12">
    <location>
        <position position="460"/>
    </location>
</feature>
<keyword evidence="4" id="KW-1003">Cell membrane</keyword>
<feature type="modified residue" description="4-aspartylphosphate" evidence="12">
    <location>
        <position position="55"/>
    </location>
</feature>
<feature type="domain" description="Response regulatory" evidence="15">
    <location>
        <begin position="412"/>
        <end position="528"/>
    </location>
</feature>
<keyword evidence="9" id="KW-0067">ATP-binding</keyword>
<organism evidence="16 17">
    <name type="scientific">Stygiobacter electus</name>
    <dbReference type="NCBI Taxonomy" id="3032292"/>
    <lineage>
        <taxon>Bacteria</taxon>
        <taxon>Pseudomonadati</taxon>
        <taxon>Ignavibacteriota</taxon>
        <taxon>Ignavibacteria</taxon>
        <taxon>Ignavibacteriales</taxon>
        <taxon>Melioribacteraceae</taxon>
        <taxon>Stygiobacter</taxon>
    </lineage>
</organism>
<comment type="catalytic activity">
    <reaction evidence="1">
        <text>ATP + protein L-histidine = ADP + protein N-phospho-L-histidine.</text>
        <dbReference type="EC" id="2.7.13.3"/>
    </reaction>
</comment>
<keyword evidence="17" id="KW-1185">Reference proteome</keyword>
<evidence type="ECO:0000256" key="2">
    <source>
        <dbReference type="ARBA" id="ARBA00004236"/>
    </source>
</evidence>
<dbReference type="InterPro" id="IPR004358">
    <property type="entry name" value="Sig_transdc_His_kin-like_C"/>
</dbReference>
<name>A0AAE3TC00_9BACT</name>
<keyword evidence="8" id="KW-0418">Kinase</keyword>
<evidence type="ECO:0000256" key="5">
    <source>
        <dbReference type="ARBA" id="ARBA00022553"/>
    </source>
</evidence>
<keyword evidence="7" id="KW-0547">Nucleotide-binding</keyword>
<dbReference type="InterPro" id="IPR003594">
    <property type="entry name" value="HATPase_dom"/>
</dbReference>
<keyword evidence="5 12" id="KW-0597">Phosphoprotein</keyword>
<dbReference type="Gene3D" id="1.10.287.130">
    <property type="match status" value="1"/>
</dbReference>
<dbReference type="SUPFAM" id="SSF52172">
    <property type="entry name" value="CheY-like"/>
    <property type="match status" value="2"/>
</dbReference>
<evidence type="ECO:0000313" key="17">
    <source>
        <dbReference type="Proteomes" id="UP001221302"/>
    </source>
</evidence>
<evidence type="ECO:0000313" key="16">
    <source>
        <dbReference type="EMBL" id="MDF1611385.1"/>
    </source>
</evidence>
<dbReference type="SUPFAM" id="SSF55874">
    <property type="entry name" value="ATPase domain of HSP90 chaperone/DNA topoisomerase II/histidine kinase"/>
    <property type="match status" value="1"/>
</dbReference>
<dbReference type="InterPro" id="IPR011006">
    <property type="entry name" value="CheY-like_superfamily"/>
</dbReference>
<proteinExistence type="predicted"/>
<dbReference type="EMBL" id="JARGDL010000004">
    <property type="protein sequence ID" value="MDF1611385.1"/>
    <property type="molecule type" value="Genomic_DNA"/>
</dbReference>
<dbReference type="PROSITE" id="PS50109">
    <property type="entry name" value="HIS_KIN"/>
    <property type="match status" value="1"/>
</dbReference>
<sequence>MYQHKVLVVDDNAQNIQVLGSVLKEANYQIGFATNGKQALDILNQSNNYDLVLLDIDMPILDGYETCKIIRSTEKLKDIPVIFLTAFTEEENIVKGFDYGAQDYVFKPFNPRELLARVDTHIQLKNKTEQLKQMNQLLEKKVEERTAELKTALEKAEAMYRLKSNFLANMSHELRTPLIGILGFAEFLKQDLKEIELKEMAENIYLSGMRLSETLNLILDLSKIESEKHEFNFEKVDLIKETKEILNLFSKTAEKQGLYLKSSFSHPSIQINIDERAYRTILNNLINNALKFTVEGGINVDISLQETLVEIKVEDTGIGIPEEYHNIIFEEFRQVSEGLGRNFEGTGLGLSITKKLVEKFGGEISVESKLRKGSTFIVKLPITTDDKISKKKVAIQIDEKKLKFEDAKVKPLALIVDDDPLVYPVMKRYLEGYLKLESTTDGKFAINLCKKKKYDLIFMDINLKRGFDGKQLTRELRKLKEYENIPIIATTAYAMVGDREEFLAAGCSHYISKPFKKEDLLDLVVGILNKKT</sequence>
<dbReference type="PRINTS" id="PR00344">
    <property type="entry name" value="BCTRLSENSOR"/>
</dbReference>
<dbReference type="GO" id="GO:0005524">
    <property type="term" value="F:ATP binding"/>
    <property type="evidence" value="ECO:0007669"/>
    <property type="project" value="UniProtKB-KW"/>
</dbReference>
<evidence type="ECO:0000256" key="3">
    <source>
        <dbReference type="ARBA" id="ARBA00012438"/>
    </source>
</evidence>
<dbReference type="Gene3D" id="3.30.565.10">
    <property type="entry name" value="Histidine kinase-like ATPase, C-terminal domain"/>
    <property type="match status" value="1"/>
</dbReference>
<dbReference type="PROSITE" id="PS50110">
    <property type="entry name" value="RESPONSE_REGULATORY"/>
    <property type="match status" value="2"/>
</dbReference>
<reference evidence="16" key="1">
    <citation type="submission" date="2023-03" db="EMBL/GenBank/DDBJ databases">
        <title>Stygiobacter electus gen. nov., sp. nov., facultatively anaerobic thermotolerant bacterium of the class Ignavibacteria from a well of Yessentuki mineral water deposit.</title>
        <authorList>
            <person name="Podosokorskaya O.A."/>
            <person name="Elcheninov A.G."/>
            <person name="Petrova N.F."/>
            <person name="Zavarzina D.G."/>
            <person name="Kublanov I.V."/>
            <person name="Merkel A.Y."/>
        </authorList>
    </citation>
    <scope>NUCLEOTIDE SEQUENCE</scope>
    <source>
        <strain evidence="16">09-Me</strain>
    </source>
</reference>
<evidence type="ECO:0000256" key="6">
    <source>
        <dbReference type="ARBA" id="ARBA00022679"/>
    </source>
</evidence>
<evidence type="ECO:0000256" key="13">
    <source>
        <dbReference type="SAM" id="Coils"/>
    </source>
</evidence>
<dbReference type="FunFam" id="3.30.565.10:FF:000023">
    <property type="entry name" value="PAS domain-containing sensor histidine kinase"/>
    <property type="match status" value="1"/>
</dbReference>
<dbReference type="SUPFAM" id="SSF47384">
    <property type="entry name" value="Homodimeric domain of signal transducing histidine kinase"/>
    <property type="match status" value="1"/>
</dbReference>
<dbReference type="SMART" id="SM00448">
    <property type="entry name" value="REC"/>
    <property type="match status" value="2"/>
</dbReference>
<evidence type="ECO:0000259" key="14">
    <source>
        <dbReference type="PROSITE" id="PS50109"/>
    </source>
</evidence>
<evidence type="ECO:0000256" key="12">
    <source>
        <dbReference type="PROSITE-ProRule" id="PRU00169"/>
    </source>
</evidence>
<evidence type="ECO:0000256" key="10">
    <source>
        <dbReference type="ARBA" id="ARBA00023012"/>
    </source>
</evidence>
<dbReference type="PANTHER" id="PTHR45339:SF1">
    <property type="entry name" value="HYBRID SIGNAL TRANSDUCTION HISTIDINE KINASE J"/>
    <property type="match status" value="1"/>
</dbReference>
<dbReference type="InterPro" id="IPR005467">
    <property type="entry name" value="His_kinase_dom"/>
</dbReference>
<evidence type="ECO:0000259" key="15">
    <source>
        <dbReference type="PROSITE" id="PS50110"/>
    </source>
</evidence>
<dbReference type="InterPro" id="IPR003661">
    <property type="entry name" value="HisK_dim/P_dom"/>
</dbReference>
<keyword evidence="11" id="KW-0472">Membrane</keyword>
<dbReference type="GO" id="GO:0005886">
    <property type="term" value="C:plasma membrane"/>
    <property type="evidence" value="ECO:0007669"/>
    <property type="project" value="UniProtKB-SubCell"/>
</dbReference>
<dbReference type="Pfam" id="PF02518">
    <property type="entry name" value="HATPase_c"/>
    <property type="match status" value="1"/>
</dbReference>
<dbReference type="CDD" id="cd00082">
    <property type="entry name" value="HisKA"/>
    <property type="match status" value="1"/>
</dbReference>
<comment type="subcellular location">
    <subcellularLocation>
        <location evidence="2">Cell membrane</location>
    </subcellularLocation>
</comment>
<dbReference type="GO" id="GO:0000155">
    <property type="term" value="F:phosphorelay sensor kinase activity"/>
    <property type="evidence" value="ECO:0007669"/>
    <property type="project" value="InterPro"/>
</dbReference>
<dbReference type="InterPro" id="IPR036890">
    <property type="entry name" value="HATPase_C_sf"/>
</dbReference>
<feature type="domain" description="Histidine kinase" evidence="14">
    <location>
        <begin position="169"/>
        <end position="384"/>
    </location>
</feature>
<dbReference type="Pfam" id="PF00512">
    <property type="entry name" value="HisKA"/>
    <property type="match status" value="1"/>
</dbReference>
<evidence type="ECO:0000256" key="4">
    <source>
        <dbReference type="ARBA" id="ARBA00022475"/>
    </source>
</evidence>
<dbReference type="Gene3D" id="3.40.50.2300">
    <property type="match status" value="2"/>
</dbReference>
<dbReference type="InterPro" id="IPR001789">
    <property type="entry name" value="Sig_transdc_resp-reg_receiver"/>
</dbReference>
<feature type="coiled-coil region" evidence="13">
    <location>
        <begin position="121"/>
        <end position="159"/>
    </location>
</feature>
<dbReference type="Proteomes" id="UP001221302">
    <property type="component" value="Unassembled WGS sequence"/>
</dbReference>
<dbReference type="SMART" id="SM00388">
    <property type="entry name" value="HisKA"/>
    <property type="match status" value="1"/>
</dbReference>
<evidence type="ECO:0000256" key="1">
    <source>
        <dbReference type="ARBA" id="ARBA00000085"/>
    </source>
</evidence>
<evidence type="ECO:0000256" key="9">
    <source>
        <dbReference type="ARBA" id="ARBA00022840"/>
    </source>
</evidence>
<gene>
    <name evidence="16" type="ORF">P0M35_04425</name>
</gene>
<keyword evidence="6" id="KW-0808">Transferase</keyword>
<evidence type="ECO:0000256" key="8">
    <source>
        <dbReference type="ARBA" id="ARBA00022777"/>
    </source>
</evidence>
<dbReference type="CDD" id="cd17546">
    <property type="entry name" value="REC_hyHK_CKI1_RcsC-like"/>
    <property type="match status" value="1"/>
</dbReference>
<keyword evidence="10" id="KW-0902">Two-component regulatory system</keyword>
<feature type="domain" description="Response regulatory" evidence="15">
    <location>
        <begin position="5"/>
        <end position="122"/>
    </location>
</feature>
<protein>
    <recommendedName>
        <fullName evidence="3">histidine kinase</fullName>
        <ecNumber evidence="3">2.7.13.3</ecNumber>
    </recommendedName>
</protein>
<dbReference type="RefSeq" id="WP_321535152.1">
    <property type="nucleotide sequence ID" value="NZ_JARGDL010000004.1"/>
</dbReference>
<dbReference type="InterPro" id="IPR036097">
    <property type="entry name" value="HisK_dim/P_sf"/>
</dbReference>
<dbReference type="Pfam" id="PF00072">
    <property type="entry name" value="Response_reg"/>
    <property type="match status" value="2"/>
</dbReference>
<evidence type="ECO:0000256" key="11">
    <source>
        <dbReference type="ARBA" id="ARBA00023136"/>
    </source>
</evidence>
<dbReference type="CDD" id="cd16922">
    <property type="entry name" value="HATPase_EvgS-ArcB-TorS-like"/>
    <property type="match status" value="1"/>
</dbReference>
<dbReference type="PANTHER" id="PTHR45339">
    <property type="entry name" value="HYBRID SIGNAL TRANSDUCTION HISTIDINE KINASE J"/>
    <property type="match status" value="1"/>
</dbReference>
<accession>A0AAE3TC00</accession>
<dbReference type="EC" id="2.7.13.3" evidence="3"/>
<dbReference type="AlphaFoldDB" id="A0AAE3TC00"/>
<dbReference type="SMART" id="SM00387">
    <property type="entry name" value="HATPase_c"/>
    <property type="match status" value="1"/>
</dbReference>
<comment type="caution">
    <text evidence="16">The sequence shown here is derived from an EMBL/GenBank/DDBJ whole genome shotgun (WGS) entry which is preliminary data.</text>
</comment>
<evidence type="ECO:0000256" key="7">
    <source>
        <dbReference type="ARBA" id="ARBA00022741"/>
    </source>
</evidence>